<dbReference type="PANTHER" id="PTHR30485">
    <property type="entry name" value="NI/FE-HYDROGENASE 1 B-TYPE CYTOCHROME SUBUNIT"/>
    <property type="match status" value="1"/>
</dbReference>
<dbReference type="GO" id="GO:0022904">
    <property type="term" value="P:respiratory electron transport chain"/>
    <property type="evidence" value="ECO:0007669"/>
    <property type="project" value="InterPro"/>
</dbReference>
<dbReference type="Proteomes" id="UP000317894">
    <property type="component" value="Unassembled WGS sequence"/>
</dbReference>
<evidence type="ECO:0000313" key="8">
    <source>
        <dbReference type="EMBL" id="TRW16888.1"/>
    </source>
</evidence>
<keyword evidence="2" id="KW-1003">Cell membrane</keyword>
<dbReference type="GO" id="GO:0020037">
    <property type="term" value="F:heme binding"/>
    <property type="evidence" value="ECO:0007669"/>
    <property type="project" value="TreeGrafter"/>
</dbReference>
<name>A0A552UF80_9SPHN</name>
<keyword evidence="4 6" id="KW-1133">Transmembrane helix</keyword>
<proteinExistence type="predicted"/>
<gene>
    <name evidence="8" type="ORF">FMM06_01375</name>
</gene>
<dbReference type="GO" id="GO:0005886">
    <property type="term" value="C:plasma membrane"/>
    <property type="evidence" value="ECO:0007669"/>
    <property type="project" value="UniProtKB-SubCell"/>
</dbReference>
<dbReference type="InterPro" id="IPR011577">
    <property type="entry name" value="Cyt_b561_bac/Ni-Hgenase"/>
</dbReference>
<protein>
    <submittedName>
        <fullName evidence="8">DUF4405 domain-containing protein</fullName>
    </submittedName>
</protein>
<keyword evidence="3 6" id="KW-0812">Transmembrane</keyword>
<dbReference type="GO" id="GO:0009055">
    <property type="term" value="F:electron transfer activity"/>
    <property type="evidence" value="ECO:0007669"/>
    <property type="project" value="InterPro"/>
</dbReference>
<reference evidence="8 9" key="1">
    <citation type="submission" date="2019-07" db="EMBL/GenBank/DDBJ databases">
        <title>Novel species isolated from glacier.</title>
        <authorList>
            <person name="Liu Q."/>
            <person name="Xin Y.-H."/>
        </authorList>
    </citation>
    <scope>NUCLEOTIDE SEQUENCE [LARGE SCALE GENOMIC DNA]</scope>
    <source>
        <strain evidence="8 9">LB1R16</strain>
    </source>
</reference>
<comment type="caution">
    <text evidence="8">The sequence shown here is derived from an EMBL/GenBank/DDBJ whole genome shotgun (WGS) entry which is preliminary data.</text>
</comment>
<evidence type="ECO:0000256" key="5">
    <source>
        <dbReference type="ARBA" id="ARBA00023136"/>
    </source>
</evidence>
<feature type="transmembrane region" description="Helical" evidence="6">
    <location>
        <begin position="28"/>
        <end position="48"/>
    </location>
</feature>
<feature type="transmembrane region" description="Helical" evidence="6">
    <location>
        <begin position="244"/>
        <end position="266"/>
    </location>
</feature>
<keyword evidence="5 6" id="KW-0472">Membrane</keyword>
<feature type="transmembrane region" description="Helical" evidence="6">
    <location>
        <begin position="202"/>
        <end position="224"/>
    </location>
</feature>
<evidence type="ECO:0000256" key="1">
    <source>
        <dbReference type="ARBA" id="ARBA00004651"/>
    </source>
</evidence>
<sequence length="288" mass="31317">MATMAAPDIPAPPAAPYLFKRHALATRITHWVNALAIAFLIGTGLNIFNAHPALYWGEAGATTDTRGQWLAIGAVQGAGGEPRGMTRVGPVTVDTTGVLGVAGGPGGQPLAQGFPSWSTFPSVRDLATARNWHFFFAWIFILNGLLYIGFGLWSGHLRHDLLPRLRELRVSNIWHDIVTHAKLKFPKGEDAKRYHILQKLSYAGTALVVLPLLVLTGLAMSPSMGATTGWLIELFGGRQSARSIHFICMVLTVGFTLVHILMVMLAGPYNEIRSMITGRFRIDPEKSA</sequence>
<accession>A0A552UF80</accession>
<feature type="transmembrane region" description="Helical" evidence="6">
    <location>
        <begin position="132"/>
        <end position="154"/>
    </location>
</feature>
<dbReference type="PANTHER" id="PTHR30485:SF1">
    <property type="entry name" value="CYTOCHROME YDHU-RELATED"/>
    <property type="match status" value="1"/>
</dbReference>
<dbReference type="EMBL" id="VJWA01000001">
    <property type="protein sequence ID" value="TRW16888.1"/>
    <property type="molecule type" value="Genomic_DNA"/>
</dbReference>
<comment type="subcellular location">
    <subcellularLocation>
        <location evidence="1">Cell membrane</location>
        <topology evidence="1">Multi-pass membrane protein</topology>
    </subcellularLocation>
</comment>
<dbReference type="SUPFAM" id="SSF81342">
    <property type="entry name" value="Transmembrane di-heme cytochromes"/>
    <property type="match status" value="1"/>
</dbReference>
<dbReference type="InterPro" id="IPR051542">
    <property type="entry name" value="Hydrogenase_cytochrome"/>
</dbReference>
<feature type="domain" description="Cytochrome b561 bacterial/Ni-hydrogenase" evidence="7">
    <location>
        <begin position="21"/>
        <end position="278"/>
    </location>
</feature>
<keyword evidence="9" id="KW-1185">Reference proteome</keyword>
<evidence type="ECO:0000256" key="2">
    <source>
        <dbReference type="ARBA" id="ARBA00022475"/>
    </source>
</evidence>
<dbReference type="OrthoDB" id="9781740at2"/>
<evidence type="ECO:0000256" key="4">
    <source>
        <dbReference type="ARBA" id="ARBA00022989"/>
    </source>
</evidence>
<dbReference type="RefSeq" id="WP_143554432.1">
    <property type="nucleotide sequence ID" value="NZ_VJWA01000001.1"/>
</dbReference>
<organism evidence="8 9">
    <name type="scientific">Glacieibacterium frigidum</name>
    <dbReference type="NCBI Taxonomy" id="2593303"/>
    <lineage>
        <taxon>Bacteria</taxon>
        <taxon>Pseudomonadati</taxon>
        <taxon>Pseudomonadota</taxon>
        <taxon>Alphaproteobacteria</taxon>
        <taxon>Sphingomonadales</taxon>
        <taxon>Sphingosinicellaceae</taxon>
        <taxon>Glacieibacterium</taxon>
    </lineage>
</organism>
<dbReference type="Gene3D" id="1.20.950.20">
    <property type="entry name" value="Transmembrane di-heme cytochromes, Chain C"/>
    <property type="match status" value="1"/>
</dbReference>
<evidence type="ECO:0000313" key="9">
    <source>
        <dbReference type="Proteomes" id="UP000317894"/>
    </source>
</evidence>
<evidence type="ECO:0000256" key="6">
    <source>
        <dbReference type="SAM" id="Phobius"/>
    </source>
</evidence>
<dbReference type="InterPro" id="IPR016174">
    <property type="entry name" value="Di-haem_cyt_TM"/>
</dbReference>
<evidence type="ECO:0000259" key="7">
    <source>
        <dbReference type="Pfam" id="PF01292"/>
    </source>
</evidence>
<dbReference type="AlphaFoldDB" id="A0A552UF80"/>
<dbReference type="Pfam" id="PF01292">
    <property type="entry name" value="Ni_hydr_CYTB"/>
    <property type="match status" value="1"/>
</dbReference>
<evidence type="ECO:0000256" key="3">
    <source>
        <dbReference type="ARBA" id="ARBA00022692"/>
    </source>
</evidence>